<proteinExistence type="predicted"/>
<dbReference type="Proteomes" id="UP000017938">
    <property type="component" value="Unassembled WGS sequence"/>
</dbReference>
<evidence type="ECO:0000256" key="1">
    <source>
        <dbReference type="SAM" id="MobiDB-lite"/>
    </source>
</evidence>
<evidence type="ECO:0000313" key="3">
    <source>
        <dbReference type="Proteomes" id="UP000017938"/>
    </source>
</evidence>
<name>R6UBJ2_9BACT</name>
<feature type="compositionally biased region" description="Acidic residues" evidence="1">
    <location>
        <begin position="97"/>
        <end position="106"/>
    </location>
</feature>
<comment type="caution">
    <text evidence="2">The sequence shown here is derived from an EMBL/GenBank/DDBJ whole genome shotgun (WGS) entry which is preliminary data.</text>
</comment>
<feature type="compositionally biased region" description="Basic and acidic residues" evidence="1">
    <location>
        <begin position="79"/>
        <end position="96"/>
    </location>
</feature>
<reference evidence="2" key="1">
    <citation type="submission" date="2012-11" db="EMBL/GenBank/DDBJ databases">
        <title>Dependencies among metagenomic species, viruses, plasmids and units of genetic variation.</title>
        <authorList>
            <person name="Nielsen H.B."/>
            <person name="Almeida M."/>
            <person name="Juncker A.S."/>
            <person name="Rasmussen S."/>
            <person name="Li J."/>
            <person name="Sunagawa S."/>
            <person name="Plichta D."/>
            <person name="Gautier L."/>
            <person name="Le Chatelier E."/>
            <person name="Peletier E."/>
            <person name="Bonde I."/>
            <person name="Nielsen T."/>
            <person name="Manichanh C."/>
            <person name="Arumugam M."/>
            <person name="Batto J."/>
            <person name="Santos M.B.Q.D."/>
            <person name="Blom N."/>
            <person name="Borruel N."/>
            <person name="Burgdorf K.S."/>
            <person name="Boumezbeur F."/>
            <person name="Casellas F."/>
            <person name="Dore J."/>
            <person name="Guarner F."/>
            <person name="Hansen T."/>
            <person name="Hildebrand F."/>
            <person name="Kaas R.S."/>
            <person name="Kennedy S."/>
            <person name="Kristiansen K."/>
            <person name="Kultima J.R."/>
            <person name="Leonard P."/>
            <person name="Levenez F."/>
            <person name="Lund O."/>
            <person name="Moumen B."/>
            <person name="Le Paslier D."/>
            <person name="Pons N."/>
            <person name="Pedersen O."/>
            <person name="Prifti E."/>
            <person name="Qin J."/>
            <person name="Raes J."/>
            <person name="Tap J."/>
            <person name="Tims S."/>
            <person name="Ussery D.W."/>
            <person name="Yamada T."/>
            <person name="MetaHit consortium"/>
            <person name="Renault P."/>
            <person name="Sicheritz-Ponten T."/>
            <person name="Bork P."/>
            <person name="Wang J."/>
            <person name="Brunak S."/>
            <person name="Ehrlich S.D."/>
        </authorList>
    </citation>
    <scope>NUCLEOTIDE SEQUENCE [LARGE SCALE GENOMIC DNA]</scope>
</reference>
<dbReference type="AlphaFoldDB" id="R6UBJ2"/>
<feature type="region of interest" description="Disordered" evidence="1">
    <location>
        <begin position="79"/>
        <end position="123"/>
    </location>
</feature>
<dbReference type="EMBL" id="CBFW010000436">
    <property type="protein sequence ID" value="CDC77471.1"/>
    <property type="molecule type" value="Genomic_DNA"/>
</dbReference>
<dbReference type="STRING" id="1263015.BN580_00453"/>
<organism evidence="2 3">
    <name type="scientific">Candidatus Colimorpha enterica</name>
    <dbReference type="NCBI Taxonomy" id="3083063"/>
    <lineage>
        <taxon>Bacteria</taxon>
        <taxon>Pseudomonadati</taxon>
        <taxon>Bacteroidota</taxon>
        <taxon>Bacteroidia</taxon>
        <taxon>Bacteroidales</taxon>
        <taxon>Candidatus Colimorpha</taxon>
    </lineage>
</organism>
<accession>R6UBJ2</accession>
<protein>
    <submittedName>
        <fullName evidence="2">Uncharacterized protein</fullName>
    </submittedName>
</protein>
<gene>
    <name evidence="2" type="ORF">BN580_00453</name>
</gene>
<sequence>MEVKMEMHFELPENFAEAHGFGENSRFIARYDSIADKIVVTPVEEDDFDTEIEDAFDEGYDEGFDEGFYDGFYEGYRAGFDDSKNGEKYDPDKRFDEFDEESEETEDTGKETEPEYRKRSYLD</sequence>
<feature type="compositionally biased region" description="Basic and acidic residues" evidence="1">
    <location>
        <begin position="107"/>
        <end position="123"/>
    </location>
</feature>
<evidence type="ECO:0000313" key="2">
    <source>
        <dbReference type="EMBL" id="CDC77471.1"/>
    </source>
</evidence>